<keyword evidence="3" id="KW-1185">Reference proteome</keyword>
<proteinExistence type="predicted"/>
<gene>
    <name evidence="2" type="ORF">V1264_012921</name>
</gene>
<dbReference type="AlphaFoldDB" id="A0AAN9GM25"/>
<dbReference type="Pfam" id="PF15400">
    <property type="entry name" value="TEX33"/>
    <property type="match status" value="1"/>
</dbReference>
<feature type="region of interest" description="Disordered" evidence="1">
    <location>
        <begin position="109"/>
        <end position="131"/>
    </location>
</feature>
<evidence type="ECO:0000256" key="1">
    <source>
        <dbReference type="SAM" id="MobiDB-lite"/>
    </source>
</evidence>
<sequence length="354" mass="40078">MAAVEGVESRTLSPHRAKPTQARPRHSLFGTALENVKKSEIEGISLTEVRTVGQGRQEPERYPIPEHLQGELSARAMVQKAISDISIQNQSLVEAQQQLKEKELKALAFKSEADGKPQPRRQKPSWLTKQDLEHSEEINIVGLNKHGSYDRDRYGAKPPTHNYSLIGDFLSKGNEFGRMQKYEPDPALLALNESENNNLEKIRLGMNPKVDPDVEKPLKPRSAVQLPPNIRHQFGSRVCDALLSDEKKVTETMEKQKRSGRSAKARLEVDTKDYEAKASGSYFDVGHVTRYNVFPGHSMPTMDSTTKATHSDVVYLRRGPMPNEYRVIKDGYAIWAEQNLVREKMKKQWNAPKT</sequence>
<name>A0AAN9GM25_9CAEN</name>
<reference evidence="2 3" key="1">
    <citation type="submission" date="2024-02" db="EMBL/GenBank/DDBJ databases">
        <title>Chromosome-scale genome assembly of the rough periwinkle Littorina saxatilis.</title>
        <authorList>
            <person name="De Jode A."/>
            <person name="Faria R."/>
            <person name="Formenti G."/>
            <person name="Sims Y."/>
            <person name="Smith T.P."/>
            <person name="Tracey A."/>
            <person name="Wood J.M.D."/>
            <person name="Zagrodzka Z.B."/>
            <person name="Johannesson K."/>
            <person name="Butlin R.K."/>
            <person name="Leder E.H."/>
        </authorList>
    </citation>
    <scope>NUCLEOTIDE SEQUENCE [LARGE SCALE GENOMIC DNA]</scope>
    <source>
        <strain evidence="2">Snail1</strain>
        <tissue evidence="2">Muscle</tissue>
    </source>
</reference>
<dbReference type="PANTHER" id="PTHR31702">
    <property type="entry name" value="TESTIS-EXPRESSED PROTEIN 33"/>
    <property type="match status" value="1"/>
</dbReference>
<feature type="compositionally biased region" description="Basic residues" evidence="1">
    <location>
        <begin position="13"/>
        <end position="26"/>
    </location>
</feature>
<comment type="caution">
    <text evidence="2">The sequence shown here is derived from an EMBL/GenBank/DDBJ whole genome shotgun (WGS) entry which is preliminary data.</text>
</comment>
<protein>
    <submittedName>
        <fullName evidence="2">Uncharacterized protein</fullName>
    </submittedName>
</protein>
<dbReference type="Proteomes" id="UP001374579">
    <property type="component" value="Unassembled WGS sequence"/>
</dbReference>
<dbReference type="EMBL" id="JBAMIC010000002">
    <property type="protein sequence ID" value="KAK7113673.1"/>
    <property type="molecule type" value="Genomic_DNA"/>
</dbReference>
<dbReference type="InterPro" id="IPR029234">
    <property type="entry name" value="CIMIP4"/>
</dbReference>
<accession>A0AAN9GM25</accession>
<feature type="region of interest" description="Disordered" evidence="1">
    <location>
        <begin position="1"/>
        <end position="26"/>
    </location>
</feature>
<evidence type="ECO:0000313" key="3">
    <source>
        <dbReference type="Proteomes" id="UP001374579"/>
    </source>
</evidence>
<dbReference type="PANTHER" id="PTHR31702:SF2">
    <property type="entry name" value="TESTIS-EXPRESSED PROTEIN 33"/>
    <property type="match status" value="1"/>
</dbReference>
<organism evidence="2 3">
    <name type="scientific">Littorina saxatilis</name>
    <dbReference type="NCBI Taxonomy" id="31220"/>
    <lineage>
        <taxon>Eukaryota</taxon>
        <taxon>Metazoa</taxon>
        <taxon>Spiralia</taxon>
        <taxon>Lophotrochozoa</taxon>
        <taxon>Mollusca</taxon>
        <taxon>Gastropoda</taxon>
        <taxon>Caenogastropoda</taxon>
        <taxon>Littorinimorpha</taxon>
        <taxon>Littorinoidea</taxon>
        <taxon>Littorinidae</taxon>
        <taxon>Littorina</taxon>
    </lineage>
</organism>
<evidence type="ECO:0000313" key="2">
    <source>
        <dbReference type="EMBL" id="KAK7113673.1"/>
    </source>
</evidence>